<feature type="compositionally biased region" description="Basic residues" evidence="1">
    <location>
        <begin position="111"/>
        <end position="126"/>
    </location>
</feature>
<reference evidence="2" key="1">
    <citation type="submission" date="2023-03" db="UniProtKB">
        <authorList>
            <consortium name="EnsemblPlants"/>
        </authorList>
    </citation>
    <scope>IDENTIFICATION</scope>
</reference>
<organism evidence="2">
    <name type="scientific">Cucumis melo</name>
    <name type="common">Muskmelon</name>
    <dbReference type="NCBI Taxonomy" id="3656"/>
    <lineage>
        <taxon>Eukaryota</taxon>
        <taxon>Viridiplantae</taxon>
        <taxon>Streptophyta</taxon>
        <taxon>Embryophyta</taxon>
        <taxon>Tracheophyta</taxon>
        <taxon>Spermatophyta</taxon>
        <taxon>Magnoliopsida</taxon>
        <taxon>eudicotyledons</taxon>
        <taxon>Gunneridae</taxon>
        <taxon>Pentapetalae</taxon>
        <taxon>rosids</taxon>
        <taxon>fabids</taxon>
        <taxon>Cucurbitales</taxon>
        <taxon>Cucurbitaceae</taxon>
        <taxon>Benincaseae</taxon>
        <taxon>Cucumis</taxon>
    </lineage>
</organism>
<dbReference type="Gramene" id="MELO3C034649.2.1">
    <property type="protein sequence ID" value="MELO3C034649.2.1"/>
    <property type="gene ID" value="MELO3C034649.2"/>
</dbReference>
<feature type="region of interest" description="Disordered" evidence="1">
    <location>
        <begin position="76"/>
        <end position="126"/>
    </location>
</feature>
<accession>A0A9I9EJH8</accession>
<evidence type="ECO:0000256" key="1">
    <source>
        <dbReference type="SAM" id="MobiDB-lite"/>
    </source>
</evidence>
<dbReference type="AlphaFoldDB" id="A0A9I9EJH8"/>
<sequence>MMIPLLKLNLHQKKIILIFYKKKGLLLKKNSTIKVIQAMTKEQYPAHDDVLVSVLATLMSSPRIRKLFLTSSSRSLMKKRKKNLPPQIKAKFRRTSASKDNSKSDYVFVSRHTKSSKRRSKNTHSS</sequence>
<protein>
    <submittedName>
        <fullName evidence="2">Uncharacterized protein</fullName>
    </submittedName>
</protein>
<dbReference type="EnsemblPlants" id="MELO3C034649.2.1">
    <property type="protein sequence ID" value="MELO3C034649.2.1"/>
    <property type="gene ID" value="MELO3C034649.2"/>
</dbReference>
<name>A0A9I9EJH8_CUCME</name>
<evidence type="ECO:0000313" key="2">
    <source>
        <dbReference type="EnsemblPlants" id="MELO3C034649.2.1"/>
    </source>
</evidence>
<proteinExistence type="predicted"/>